<evidence type="ECO:0000256" key="1">
    <source>
        <dbReference type="SAM" id="MobiDB-lite"/>
    </source>
</evidence>
<organism evidence="2 3">
    <name type="scientific">Kalanchoe fedtschenkoi</name>
    <name type="common">Lavender scallops</name>
    <name type="synonym">South American air plant</name>
    <dbReference type="NCBI Taxonomy" id="63787"/>
    <lineage>
        <taxon>Eukaryota</taxon>
        <taxon>Viridiplantae</taxon>
        <taxon>Streptophyta</taxon>
        <taxon>Embryophyta</taxon>
        <taxon>Tracheophyta</taxon>
        <taxon>Spermatophyta</taxon>
        <taxon>Magnoliopsida</taxon>
        <taxon>eudicotyledons</taxon>
        <taxon>Gunneridae</taxon>
        <taxon>Pentapetalae</taxon>
        <taxon>Saxifragales</taxon>
        <taxon>Crassulaceae</taxon>
        <taxon>Kalanchoe</taxon>
    </lineage>
</organism>
<proteinExistence type="predicted"/>
<dbReference type="EnsemblPlants" id="Kaladp0040s0691.1.v1.1">
    <property type="protein sequence ID" value="Kaladp0040s0691.1.v1.1.CDS.1"/>
    <property type="gene ID" value="Kaladp0040s0691.v1.1"/>
</dbReference>
<reference evidence="2" key="1">
    <citation type="submission" date="2021-01" db="UniProtKB">
        <authorList>
            <consortium name="EnsemblPlants"/>
        </authorList>
    </citation>
    <scope>IDENTIFICATION</scope>
</reference>
<feature type="region of interest" description="Disordered" evidence="1">
    <location>
        <begin position="1"/>
        <end position="46"/>
    </location>
</feature>
<evidence type="ECO:0000313" key="2">
    <source>
        <dbReference type="EnsemblPlants" id="Kaladp0040s0691.1.v1.1.CDS.1"/>
    </source>
</evidence>
<sequence>MHAYNRLPSSGHSTTSPPNSPISRSPRYRKSKQARSFPSGRQTLAQRRRRWQLLLRPGD</sequence>
<dbReference type="Gramene" id="Kaladp0040s0691.1.v1.1">
    <property type="protein sequence ID" value="Kaladp0040s0691.1.v1.1.CDS.1"/>
    <property type="gene ID" value="Kaladp0040s0691.v1.1"/>
</dbReference>
<protein>
    <submittedName>
        <fullName evidence="2">Uncharacterized protein</fullName>
    </submittedName>
</protein>
<dbReference type="AlphaFoldDB" id="A0A7N0TPB0"/>
<accession>A0A7N0TPB0</accession>
<keyword evidence="3" id="KW-1185">Reference proteome</keyword>
<name>A0A7N0TPB0_KALFE</name>
<feature type="compositionally biased region" description="Low complexity" evidence="1">
    <location>
        <begin position="13"/>
        <end position="25"/>
    </location>
</feature>
<evidence type="ECO:0000313" key="3">
    <source>
        <dbReference type="Proteomes" id="UP000594263"/>
    </source>
</evidence>
<dbReference type="Proteomes" id="UP000594263">
    <property type="component" value="Unplaced"/>
</dbReference>